<feature type="binding site" evidence="13">
    <location>
        <position position="103"/>
    </location>
    <ligand>
        <name>Mg(2+)</name>
        <dbReference type="ChEBI" id="CHEBI:18420"/>
        <label>1</label>
    </ligand>
</feature>
<dbReference type="Gene3D" id="3.90.79.10">
    <property type="entry name" value="Nucleoside Triphosphate Pyrophosphohydrolase"/>
    <property type="match status" value="1"/>
</dbReference>
<evidence type="ECO:0000313" key="17">
    <source>
        <dbReference type="EMBL" id="SUQ09738.1"/>
    </source>
</evidence>
<keyword evidence="18" id="KW-1185">Reference proteome</keyword>
<comment type="cofactor">
    <cofactor evidence="1 13">
        <name>Mg(2+)</name>
        <dbReference type="ChEBI" id="CHEBI:18420"/>
    </cofactor>
</comment>
<evidence type="ECO:0000256" key="3">
    <source>
        <dbReference type="ARBA" id="ARBA00012453"/>
    </source>
</evidence>
<comment type="catalytic activity">
    <reaction evidence="12">
        <text>ADP-D-ribose + H2O = D-ribose 5-phosphate + AMP + 2 H(+)</text>
        <dbReference type="Rhea" id="RHEA:10412"/>
        <dbReference type="ChEBI" id="CHEBI:15377"/>
        <dbReference type="ChEBI" id="CHEBI:15378"/>
        <dbReference type="ChEBI" id="CHEBI:57967"/>
        <dbReference type="ChEBI" id="CHEBI:78346"/>
        <dbReference type="ChEBI" id="CHEBI:456215"/>
        <dbReference type="EC" id="3.6.1.13"/>
    </reaction>
</comment>
<name>A0A380MTN9_9GAMM</name>
<evidence type="ECO:0000256" key="8">
    <source>
        <dbReference type="ARBA" id="ARBA00025164"/>
    </source>
</evidence>
<comment type="similarity">
    <text evidence="2">Belongs to the Nudix hydrolase family. NudF subfamily.</text>
</comment>
<gene>
    <name evidence="16" type="primary">nudF_1</name>
    <name evidence="17" type="synonym">nudF_2</name>
    <name evidence="16" type="ORF">NCTC13337_01323</name>
    <name evidence="17" type="ORF">NCTC13337_02737</name>
</gene>
<evidence type="ECO:0000256" key="5">
    <source>
        <dbReference type="ARBA" id="ARBA00022723"/>
    </source>
</evidence>
<keyword evidence="7 13" id="KW-0460">Magnesium</keyword>
<sequence>MNYQFNILNEKMAYNGFFHVTQYQVDIEYYNGTHSGPIMRECLGKNGCVVAALPYDPNRKEFILIEQFRIGAMARGLHPWQIEAVAGFMDKAGETAEEAMQRELVEEIGISAQKLILAREYYPNLGGSGGKTYLYFAEIDAANIQPYTGLHVEGEDIRTIRLPYETAFSWLKEGKIYNATLIIALQQFLLTPQP</sequence>
<feature type="binding site" evidence="13">
    <location>
        <position position="155"/>
    </location>
    <ligand>
        <name>Mg(2+)</name>
        <dbReference type="ChEBI" id="CHEBI:18420"/>
        <label>1</label>
    </ligand>
</feature>
<dbReference type="GO" id="GO:0019693">
    <property type="term" value="P:ribose phosphate metabolic process"/>
    <property type="evidence" value="ECO:0007669"/>
    <property type="project" value="TreeGrafter"/>
</dbReference>
<dbReference type="EMBL" id="UHIC01000001">
    <property type="protein sequence ID" value="SUO95426.1"/>
    <property type="molecule type" value="Genomic_DNA"/>
</dbReference>
<feature type="binding site" evidence="13">
    <location>
        <position position="86"/>
    </location>
    <ligand>
        <name>Mg(2+)</name>
        <dbReference type="ChEBI" id="CHEBI:18420"/>
        <label>1</label>
    </ligand>
</feature>
<dbReference type="NCBIfam" id="TIGR00052">
    <property type="entry name" value="nudix-type nucleoside diphosphatase, YffH/AdpP family"/>
    <property type="match status" value="1"/>
</dbReference>
<feature type="binding site" evidence="13">
    <location>
        <position position="107"/>
    </location>
    <ligand>
        <name>Mg(2+)</name>
        <dbReference type="ChEBI" id="CHEBI:18420"/>
        <label>1</label>
    </ligand>
</feature>
<evidence type="ECO:0000256" key="6">
    <source>
        <dbReference type="ARBA" id="ARBA00022801"/>
    </source>
</evidence>
<feature type="domain" description="Nudix hydrolase" evidence="15">
    <location>
        <begin position="45"/>
        <end position="184"/>
    </location>
</feature>
<evidence type="ECO:0000256" key="12">
    <source>
        <dbReference type="ARBA" id="ARBA00049546"/>
    </source>
</evidence>
<dbReference type="RefSeq" id="WP_072575564.1">
    <property type="nucleotide sequence ID" value="NZ_LWHB01000012.1"/>
</dbReference>
<dbReference type="InterPro" id="IPR000086">
    <property type="entry name" value="NUDIX_hydrolase_dom"/>
</dbReference>
<dbReference type="AlphaFoldDB" id="A0A380MTN9"/>
<evidence type="ECO:0000256" key="10">
    <source>
        <dbReference type="ARBA" id="ARBA00030308"/>
    </source>
</evidence>
<keyword evidence="5 13" id="KW-0479">Metal-binding</keyword>
<evidence type="ECO:0000256" key="9">
    <source>
        <dbReference type="ARBA" id="ARBA00030162"/>
    </source>
</evidence>
<dbReference type="PANTHER" id="PTHR11839">
    <property type="entry name" value="UDP/ADP-SUGAR PYROPHOSPHATASE"/>
    <property type="match status" value="1"/>
</dbReference>
<dbReference type="GO" id="GO:0005829">
    <property type="term" value="C:cytosol"/>
    <property type="evidence" value="ECO:0007669"/>
    <property type="project" value="TreeGrafter"/>
</dbReference>
<dbReference type="PROSITE" id="PS51462">
    <property type="entry name" value="NUDIX"/>
    <property type="match status" value="1"/>
</dbReference>
<reference evidence="16 18" key="1">
    <citation type="submission" date="2018-06" db="EMBL/GenBank/DDBJ databases">
        <authorList>
            <consortium name="Pathogen Informatics"/>
            <person name="Doyle S."/>
        </authorList>
    </citation>
    <scope>NUCLEOTIDE SEQUENCE [LARGE SCALE GENOMIC DNA]</scope>
    <source>
        <strain evidence="16 18">NCTC13337</strain>
    </source>
</reference>
<evidence type="ECO:0000256" key="7">
    <source>
        <dbReference type="ARBA" id="ARBA00022842"/>
    </source>
</evidence>
<keyword evidence="6 16" id="KW-0378">Hydrolase</keyword>
<evidence type="ECO:0000256" key="11">
    <source>
        <dbReference type="ARBA" id="ARBA00033056"/>
    </source>
</evidence>
<organism evidence="16 18">
    <name type="scientific">Suttonella ornithocola</name>
    <dbReference type="NCBI Taxonomy" id="279832"/>
    <lineage>
        <taxon>Bacteria</taxon>
        <taxon>Pseudomonadati</taxon>
        <taxon>Pseudomonadota</taxon>
        <taxon>Gammaproteobacteria</taxon>
        <taxon>Cardiobacteriales</taxon>
        <taxon>Cardiobacteriaceae</taxon>
        <taxon>Suttonella</taxon>
    </lineage>
</organism>
<dbReference type="SUPFAM" id="SSF55811">
    <property type="entry name" value="Nudix"/>
    <property type="match status" value="1"/>
</dbReference>
<dbReference type="EMBL" id="UHIC01000002">
    <property type="protein sequence ID" value="SUQ09738.1"/>
    <property type="molecule type" value="Genomic_DNA"/>
</dbReference>
<evidence type="ECO:0000313" key="16">
    <source>
        <dbReference type="EMBL" id="SUO95426.1"/>
    </source>
</evidence>
<evidence type="ECO:0000256" key="14">
    <source>
        <dbReference type="PIRSR" id="PIRSR604385-3"/>
    </source>
</evidence>
<dbReference type="GO" id="GO:0006753">
    <property type="term" value="P:nucleoside phosphate metabolic process"/>
    <property type="evidence" value="ECO:0007669"/>
    <property type="project" value="TreeGrafter"/>
</dbReference>
<dbReference type="Pfam" id="PF00293">
    <property type="entry name" value="NUDIX"/>
    <property type="match status" value="1"/>
</dbReference>
<evidence type="ECO:0000256" key="13">
    <source>
        <dbReference type="PIRSR" id="PIRSR604385-2"/>
    </source>
</evidence>
<dbReference type="PANTHER" id="PTHR11839:SF5">
    <property type="entry name" value="ADP-RIBOSE PYROPHOSPHATASE"/>
    <property type="match status" value="1"/>
</dbReference>
<dbReference type="GO" id="GO:0047631">
    <property type="term" value="F:ADP-ribose diphosphatase activity"/>
    <property type="evidence" value="ECO:0007669"/>
    <property type="project" value="UniProtKB-EC"/>
</dbReference>
<evidence type="ECO:0000256" key="4">
    <source>
        <dbReference type="ARBA" id="ARBA00013297"/>
    </source>
</evidence>
<feature type="short sequence motif" description="Nudix box" evidence="14">
    <location>
        <begin position="87"/>
        <end position="110"/>
    </location>
</feature>
<evidence type="ECO:0000256" key="2">
    <source>
        <dbReference type="ARBA" id="ARBA00007482"/>
    </source>
</evidence>
<accession>A0A380MTN9</accession>
<dbReference type="OrthoDB" id="5292471at2"/>
<evidence type="ECO:0000313" key="18">
    <source>
        <dbReference type="Proteomes" id="UP000254601"/>
    </source>
</evidence>
<protein>
    <recommendedName>
        <fullName evidence="4">ADP-ribose pyrophosphatase</fullName>
        <ecNumber evidence="3">3.6.1.13</ecNumber>
    </recommendedName>
    <alternativeName>
        <fullName evidence="9">ADP-ribose diphosphatase</fullName>
    </alternativeName>
    <alternativeName>
        <fullName evidence="11">ADP-ribose phosphohydrolase</fullName>
    </alternativeName>
    <alternativeName>
        <fullName evidence="10">Adenosine diphosphoribose pyrophosphatase</fullName>
    </alternativeName>
</protein>
<comment type="function">
    <text evidence="8">Acts on ADP-mannose and ADP-glucose as well as ADP-ribose. Prevents glycogen biosynthesis. The reaction catalyzed by this enzyme is a limiting step of the gluconeogenic process.</text>
</comment>
<proteinExistence type="inferred from homology"/>
<dbReference type="EC" id="3.6.1.13" evidence="3"/>
<dbReference type="InterPro" id="IPR015797">
    <property type="entry name" value="NUDIX_hydrolase-like_dom_sf"/>
</dbReference>
<dbReference type="GO" id="GO:0019144">
    <property type="term" value="F:ADP-sugar diphosphatase activity"/>
    <property type="evidence" value="ECO:0007669"/>
    <property type="project" value="TreeGrafter"/>
</dbReference>
<evidence type="ECO:0000259" key="15">
    <source>
        <dbReference type="PROSITE" id="PS51462"/>
    </source>
</evidence>
<dbReference type="Proteomes" id="UP000254601">
    <property type="component" value="Unassembled WGS sequence"/>
</dbReference>
<dbReference type="GO" id="GO:0046872">
    <property type="term" value="F:metal ion binding"/>
    <property type="evidence" value="ECO:0007669"/>
    <property type="project" value="UniProtKB-KW"/>
</dbReference>
<dbReference type="InterPro" id="IPR004385">
    <property type="entry name" value="NDP_pyrophosphatase"/>
</dbReference>
<evidence type="ECO:0000256" key="1">
    <source>
        <dbReference type="ARBA" id="ARBA00001946"/>
    </source>
</evidence>